<sequence length="411" mass="47085">MVLSSTRPLILDYLPENLRWHWEEHHEMRKLASQQQDHFLFFSDLEVAEQILALEEFFQLGFSRVGTELGSSFLGLKSEKGYYILFLEQTGNQEVQHALEQLLEALQGKFPFSQDPELESLISALLVRVQSMKHRSRLARLVNHHLQAVQPESGLFQDQEGEFLPLHVNQNPLEPAFWEDELQRMEVWVKQLQQTQFQEAYHSARARWKEARRILEERKNDTLRLRDTERVSLLFVQVGELVRRYFWQNEQLQNSTKVAADWICQVITQAVNAAAETSQEARLLRMSKGLKAALLELNELGLGKILSDCSDGDNLLCILKALAQGEYPLPDLVGVLSKALSLAVAERSAAAQEQQPLEKGSLEECLQASIFLELSHFTQGDIDMLALHRASALLSRILYKRFFEPIPLAQG</sequence>
<reference evidence="1 2" key="1">
    <citation type="submission" date="2017-09" db="EMBL/GenBank/DDBJ databases">
        <title>Depth-based differentiation of microbial function through sediment-hosted aquifers and enrichment of novel symbionts in the deep terrestrial subsurface.</title>
        <authorList>
            <person name="Probst A.J."/>
            <person name="Ladd B."/>
            <person name="Jarett J.K."/>
            <person name="Geller-Mcgrath D.E."/>
            <person name="Sieber C.M."/>
            <person name="Emerson J.B."/>
            <person name="Anantharaman K."/>
            <person name="Thomas B.C."/>
            <person name="Malmstrom R."/>
            <person name="Stieglmeier M."/>
            <person name="Klingl A."/>
            <person name="Woyke T."/>
            <person name="Ryan C.M."/>
            <person name="Banfield J.F."/>
        </authorList>
    </citation>
    <scope>NUCLEOTIDE SEQUENCE [LARGE SCALE GENOMIC DNA]</scope>
    <source>
        <strain evidence="1">CG17_big_fil_post_rev_8_21_14_2_50_48_46</strain>
    </source>
</reference>
<proteinExistence type="predicted"/>
<name>A0A2M7G2S4_9BACT</name>
<organism evidence="1 2">
    <name type="scientific">bacterium (Candidatus Blackallbacteria) CG17_big_fil_post_rev_8_21_14_2_50_48_46</name>
    <dbReference type="NCBI Taxonomy" id="2014261"/>
    <lineage>
        <taxon>Bacteria</taxon>
        <taxon>Candidatus Blackallbacteria</taxon>
    </lineage>
</organism>
<dbReference type="AlphaFoldDB" id="A0A2M7G2S4"/>
<accession>A0A2M7G2S4</accession>
<dbReference type="Proteomes" id="UP000231019">
    <property type="component" value="Unassembled WGS sequence"/>
</dbReference>
<evidence type="ECO:0000313" key="1">
    <source>
        <dbReference type="EMBL" id="PIW15700.1"/>
    </source>
</evidence>
<comment type="caution">
    <text evidence="1">The sequence shown here is derived from an EMBL/GenBank/DDBJ whole genome shotgun (WGS) entry which is preliminary data.</text>
</comment>
<evidence type="ECO:0000313" key="2">
    <source>
        <dbReference type="Proteomes" id="UP000231019"/>
    </source>
</evidence>
<dbReference type="EMBL" id="PFFQ01000047">
    <property type="protein sequence ID" value="PIW15700.1"/>
    <property type="molecule type" value="Genomic_DNA"/>
</dbReference>
<gene>
    <name evidence="1" type="ORF">COW36_16315</name>
</gene>
<protein>
    <submittedName>
        <fullName evidence="1">Uncharacterized protein</fullName>
    </submittedName>
</protein>